<dbReference type="EMBL" id="BPLR01016204">
    <property type="protein sequence ID" value="GIY82055.1"/>
    <property type="molecule type" value="Genomic_DNA"/>
</dbReference>
<evidence type="ECO:0000313" key="1">
    <source>
        <dbReference type="EMBL" id="GIY82055.1"/>
    </source>
</evidence>
<evidence type="ECO:0008006" key="3">
    <source>
        <dbReference type="Google" id="ProtNLM"/>
    </source>
</evidence>
<sequence length="91" mass="10653">MESCIQSIICLKTSLADEKYNSYELEVLALVEALKISYLFIVIILKLSPIAQHSRKPWEKGPCYRVARWVLLLEEFDYEITHRPGDRMKHA</sequence>
<name>A0AAV4WJ41_CAEEX</name>
<dbReference type="SUPFAM" id="SSF56672">
    <property type="entry name" value="DNA/RNA polymerases"/>
    <property type="match status" value="1"/>
</dbReference>
<organism evidence="1 2">
    <name type="scientific">Caerostris extrusa</name>
    <name type="common">Bark spider</name>
    <name type="synonym">Caerostris bankana</name>
    <dbReference type="NCBI Taxonomy" id="172846"/>
    <lineage>
        <taxon>Eukaryota</taxon>
        <taxon>Metazoa</taxon>
        <taxon>Ecdysozoa</taxon>
        <taxon>Arthropoda</taxon>
        <taxon>Chelicerata</taxon>
        <taxon>Arachnida</taxon>
        <taxon>Araneae</taxon>
        <taxon>Araneomorphae</taxon>
        <taxon>Entelegynae</taxon>
        <taxon>Araneoidea</taxon>
        <taxon>Araneidae</taxon>
        <taxon>Caerostris</taxon>
    </lineage>
</organism>
<gene>
    <name evidence="1" type="ORF">CEXT_237401</name>
</gene>
<dbReference type="GO" id="GO:0071897">
    <property type="term" value="P:DNA biosynthetic process"/>
    <property type="evidence" value="ECO:0007669"/>
    <property type="project" value="UniProtKB-ARBA"/>
</dbReference>
<reference evidence="1 2" key="1">
    <citation type="submission" date="2021-06" db="EMBL/GenBank/DDBJ databases">
        <title>Caerostris extrusa draft genome.</title>
        <authorList>
            <person name="Kono N."/>
            <person name="Arakawa K."/>
        </authorList>
    </citation>
    <scope>NUCLEOTIDE SEQUENCE [LARGE SCALE GENOMIC DNA]</scope>
</reference>
<protein>
    <recommendedName>
        <fullName evidence="3">Reverse transcriptase RNase H-like domain-containing protein</fullName>
    </recommendedName>
</protein>
<dbReference type="Proteomes" id="UP001054945">
    <property type="component" value="Unassembled WGS sequence"/>
</dbReference>
<accession>A0AAV4WJ41</accession>
<keyword evidence="2" id="KW-1185">Reference proteome</keyword>
<proteinExistence type="predicted"/>
<dbReference type="AlphaFoldDB" id="A0AAV4WJ41"/>
<dbReference type="InterPro" id="IPR043502">
    <property type="entry name" value="DNA/RNA_pol_sf"/>
</dbReference>
<comment type="caution">
    <text evidence="1">The sequence shown here is derived from an EMBL/GenBank/DDBJ whole genome shotgun (WGS) entry which is preliminary data.</text>
</comment>
<evidence type="ECO:0000313" key="2">
    <source>
        <dbReference type="Proteomes" id="UP001054945"/>
    </source>
</evidence>